<evidence type="ECO:0000313" key="4">
    <source>
        <dbReference type="Proteomes" id="UP000245207"/>
    </source>
</evidence>
<dbReference type="PANTHER" id="PTHR11017">
    <property type="entry name" value="LEUCINE-RICH REPEAT-CONTAINING PROTEIN"/>
    <property type="match status" value="1"/>
</dbReference>
<dbReference type="PRINTS" id="PR00364">
    <property type="entry name" value="DISEASERSIST"/>
</dbReference>
<reference evidence="3 4" key="1">
    <citation type="journal article" date="2018" name="Mol. Plant">
        <title>The genome of Artemisia annua provides insight into the evolution of Asteraceae family and artemisinin biosynthesis.</title>
        <authorList>
            <person name="Shen Q."/>
            <person name="Zhang L."/>
            <person name="Liao Z."/>
            <person name="Wang S."/>
            <person name="Yan T."/>
            <person name="Shi P."/>
            <person name="Liu M."/>
            <person name="Fu X."/>
            <person name="Pan Q."/>
            <person name="Wang Y."/>
            <person name="Lv Z."/>
            <person name="Lu X."/>
            <person name="Zhang F."/>
            <person name="Jiang W."/>
            <person name="Ma Y."/>
            <person name="Chen M."/>
            <person name="Hao X."/>
            <person name="Li L."/>
            <person name="Tang Y."/>
            <person name="Lv G."/>
            <person name="Zhou Y."/>
            <person name="Sun X."/>
            <person name="Brodelius P.E."/>
            <person name="Rose J.K.C."/>
            <person name="Tang K."/>
        </authorList>
    </citation>
    <scope>NUCLEOTIDE SEQUENCE [LARGE SCALE GENOMIC DNA]</scope>
    <source>
        <strain evidence="4">cv. Huhao1</strain>
        <tissue evidence="3">Leaf</tissue>
    </source>
</reference>
<keyword evidence="1" id="KW-0433">Leucine-rich repeat</keyword>
<dbReference type="Pfam" id="PF00931">
    <property type="entry name" value="NB-ARC"/>
    <property type="match status" value="1"/>
</dbReference>
<keyword evidence="4" id="KW-1185">Reference proteome</keyword>
<feature type="domain" description="NB-ARC" evidence="2">
    <location>
        <begin position="2"/>
        <end position="81"/>
    </location>
</feature>
<dbReference type="SUPFAM" id="SSF52540">
    <property type="entry name" value="P-loop containing nucleoside triphosphate hydrolases"/>
    <property type="match status" value="1"/>
</dbReference>
<dbReference type="InterPro" id="IPR002182">
    <property type="entry name" value="NB-ARC"/>
</dbReference>
<dbReference type="AlphaFoldDB" id="A0A2U1LLP7"/>
<dbReference type="InterPro" id="IPR044974">
    <property type="entry name" value="Disease_R_plants"/>
</dbReference>
<evidence type="ECO:0000313" key="3">
    <source>
        <dbReference type="EMBL" id="PWA49927.1"/>
    </source>
</evidence>
<dbReference type="STRING" id="35608.A0A2U1LLP7"/>
<dbReference type="GO" id="GO:0043531">
    <property type="term" value="F:ADP binding"/>
    <property type="evidence" value="ECO:0007669"/>
    <property type="project" value="InterPro"/>
</dbReference>
<dbReference type="GO" id="GO:0006952">
    <property type="term" value="P:defense response"/>
    <property type="evidence" value="ECO:0007669"/>
    <property type="project" value="InterPro"/>
</dbReference>
<evidence type="ECO:0000259" key="2">
    <source>
        <dbReference type="Pfam" id="PF00931"/>
    </source>
</evidence>
<dbReference type="OrthoDB" id="1930487at2759"/>
<keyword evidence="3" id="KW-0675">Receptor</keyword>
<organism evidence="3 4">
    <name type="scientific">Artemisia annua</name>
    <name type="common">Sweet wormwood</name>
    <dbReference type="NCBI Taxonomy" id="35608"/>
    <lineage>
        <taxon>Eukaryota</taxon>
        <taxon>Viridiplantae</taxon>
        <taxon>Streptophyta</taxon>
        <taxon>Embryophyta</taxon>
        <taxon>Tracheophyta</taxon>
        <taxon>Spermatophyta</taxon>
        <taxon>Magnoliopsida</taxon>
        <taxon>eudicotyledons</taxon>
        <taxon>Gunneridae</taxon>
        <taxon>Pentapetalae</taxon>
        <taxon>asterids</taxon>
        <taxon>campanulids</taxon>
        <taxon>Asterales</taxon>
        <taxon>Asteraceae</taxon>
        <taxon>Asteroideae</taxon>
        <taxon>Anthemideae</taxon>
        <taxon>Artemisiinae</taxon>
        <taxon>Artemisia</taxon>
    </lineage>
</organism>
<dbReference type="InterPro" id="IPR027417">
    <property type="entry name" value="P-loop_NTPase"/>
</dbReference>
<dbReference type="InterPro" id="IPR042197">
    <property type="entry name" value="Apaf_helical"/>
</dbReference>
<evidence type="ECO:0000256" key="1">
    <source>
        <dbReference type="ARBA" id="ARBA00022614"/>
    </source>
</evidence>
<dbReference type="Gene3D" id="1.10.8.430">
    <property type="entry name" value="Helical domain of apoptotic protease-activating factors"/>
    <property type="match status" value="1"/>
</dbReference>
<accession>A0A2U1LLP7</accession>
<gene>
    <name evidence="3" type="ORF">CTI12_AA478330</name>
</gene>
<dbReference type="PANTHER" id="PTHR11017:SF544">
    <property type="entry name" value="ADP-RIBOSYL CYCLASE_CYCLIC ADP-RIBOSE HYDROLASE"/>
    <property type="match status" value="1"/>
</dbReference>
<dbReference type="Gene3D" id="3.40.50.300">
    <property type="entry name" value="P-loop containing nucleotide triphosphate hydrolases"/>
    <property type="match status" value="1"/>
</dbReference>
<proteinExistence type="predicted"/>
<name>A0A2U1LLP7_ARTAN</name>
<comment type="caution">
    <text evidence="3">The sequence shown here is derived from an EMBL/GenBank/DDBJ whole genome shotgun (WGS) entry which is preliminary data.</text>
</comment>
<dbReference type="Proteomes" id="UP000245207">
    <property type="component" value="Unassembled WGS sequence"/>
</dbReference>
<protein>
    <submittedName>
        <fullName evidence="3">Toll/interleukin-1 receptor (TIR) domain-containing protein</fullName>
    </submittedName>
</protein>
<sequence length="118" mass="13485">MIIPMMRRRKVLVVLDYVDNVKQLEKLAGAPDWFKLGSIIIITTRDEQVLVSHRVRLIRDVNLLTDTEAVCLFSRYAFAREIPMQGYEQLSGQVVSYAAGLPLTIKVMGSFLRCKNEL</sequence>
<dbReference type="EMBL" id="PKPP01008725">
    <property type="protein sequence ID" value="PWA49927.1"/>
    <property type="molecule type" value="Genomic_DNA"/>
</dbReference>